<keyword evidence="8" id="KW-0826">Tungsten</keyword>
<dbReference type="Proteomes" id="UP000825009">
    <property type="component" value="Chromosome"/>
</dbReference>
<name>A0A8F6TU31_9RHOB</name>
<evidence type="ECO:0000256" key="3">
    <source>
        <dbReference type="ARBA" id="ARBA00022448"/>
    </source>
</evidence>
<evidence type="ECO:0000256" key="7">
    <source>
        <dbReference type="ARBA" id="ARBA00023136"/>
    </source>
</evidence>
<evidence type="ECO:0000256" key="12">
    <source>
        <dbReference type="ARBA" id="ARBA00078141"/>
    </source>
</evidence>
<dbReference type="PANTHER" id="PTHR30632:SF17">
    <property type="entry name" value="MOLYBDATE-BINDING PROTEIN MODA"/>
    <property type="match status" value="1"/>
</dbReference>
<keyword evidence="15" id="KW-1185">Reference proteome</keyword>
<evidence type="ECO:0000256" key="1">
    <source>
        <dbReference type="ARBA" id="ARBA00004236"/>
    </source>
</evidence>
<evidence type="ECO:0000256" key="8">
    <source>
        <dbReference type="ARBA" id="ARBA00023245"/>
    </source>
</evidence>
<dbReference type="GO" id="GO:0015689">
    <property type="term" value="P:molybdate ion transport"/>
    <property type="evidence" value="ECO:0007669"/>
    <property type="project" value="InterPro"/>
</dbReference>
<dbReference type="AlphaFoldDB" id="A0A8F6TU31"/>
<dbReference type="NCBIfam" id="TIGR01256">
    <property type="entry name" value="modA"/>
    <property type="match status" value="1"/>
</dbReference>
<gene>
    <name evidence="14" type="primary">modA</name>
    <name evidence="14" type="ORF">KYE46_11075</name>
</gene>
<feature type="chain" id="PRO_5034978292" description="Molybdate-binding protein ModA" evidence="13">
    <location>
        <begin position="21"/>
        <end position="246"/>
    </location>
</feature>
<dbReference type="Pfam" id="PF13531">
    <property type="entry name" value="SBP_bac_11"/>
    <property type="match status" value="1"/>
</dbReference>
<proteinExistence type="inferred from homology"/>
<keyword evidence="7" id="KW-0472">Membrane</keyword>
<evidence type="ECO:0000256" key="5">
    <source>
        <dbReference type="ARBA" id="ARBA00022723"/>
    </source>
</evidence>
<comment type="function">
    <text evidence="9">Involved in the transport of molybdenum into the cell. Part of the binding-protein-dependent transport system ModABCD.</text>
</comment>
<evidence type="ECO:0000313" key="15">
    <source>
        <dbReference type="Proteomes" id="UP000825009"/>
    </source>
</evidence>
<dbReference type="GO" id="GO:0005886">
    <property type="term" value="C:plasma membrane"/>
    <property type="evidence" value="ECO:0007669"/>
    <property type="project" value="UniProtKB-SubCell"/>
</dbReference>
<accession>A0A8F6TU31</accession>
<dbReference type="GO" id="GO:0030973">
    <property type="term" value="F:molybdate ion binding"/>
    <property type="evidence" value="ECO:0007669"/>
    <property type="project" value="TreeGrafter"/>
</dbReference>
<sequence length="246" mass="25642">MRSFFLTWLLCTMIAAPARAEDVLVFAAASLAGPLDAVVADFERDTGHGVSVSYGGSSTLARQIEAGAPADLVLLANEDWMDQLENAALLEPETRRALLSNCLVLIGADGAAASFDTLAQDIGSERLALALTDAVPAGIYARAALEAQGHWDDVRAQVIETDNVRAALQLVALGAARYGIVYATDTAQEPRVTVLSEIPEATHPAITYPVALTPRGGEAAEALLQALTGPAARAIFTEAGFGVVAE</sequence>
<comment type="subunit">
    <text evidence="10">The complex is composed of two ATP-binding proteins (ModC), two transmembrane proteins (ModB) and a solute-binding protein (ModA).</text>
</comment>
<organism evidence="14 15">
    <name type="scientific">Gymnodinialimonas ceratoperidinii</name>
    <dbReference type="NCBI Taxonomy" id="2856823"/>
    <lineage>
        <taxon>Bacteria</taxon>
        <taxon>Pseudomonadati</taxon>
        <taxon>Pseudomonadota</taxon>
        <taxon>Alphaproteobacteria</taxon>
        <taxon>Rhodobacterales</taxon>
        <taxon>Paracoccaceae</taxon>
        <taxon>Gymnodinialimonas</taxon>
    </lineage>
</organism>
<dbReference type="GO" id="GO:0030288">
    <property type="term" value="C:outer membrane-bounded periplasmic space"/>
    <property type="evidence" value="ECO:0007669"/>
    <property type="project" value="TreeGrafter"/>
</dbReference>
<evidence type="ECO:0000256" key="4">
    <source>
        <dbReference type="ARBA" id="ARBA00022475"/>
    </source>
</evidence>
<comment type="subcellular location">
    <subcellularLocation>
        <location evidence="1">Cell membrane</location>
    </subcellularLocation>
</comment>
<keyword evidence="3" id="KW-0813">Transport</keyword>
<dbReference type="InterPro" id="IPR005950">
    <property type="entry name" value="ModA"/>
</dbReference>
<evidence type="ECO:0000256" key="11">
    <source>
        <dbReference type="ARBA" id="ARBA00073171"/>
    </source>
</evidence>
<evidence type="ECO:0000313" key="14">
    <source>
        <dbReference type="EMBL" id="QXT38488.1"/>
    </source>
</evidence>
<dbReference type="PIRSF" id="PIRSF004846">
    <property type="entry name" value="ModA"/>
    <property type="match status" value="1"/>
</dbReference>
<evidence type="ECO:0000256" key="13">
    <source>
        <dbReference type="SAM" id="SignalP"/>
    </source>
</evidence>
<dbReference type="KEGG" id="gce:KYE46_11075"/>
<keyword evidence="4" id="KW-1003">Cell membrane</keyword>
<keyword evidence="5" id="KW-0479">Metal-binding</keyword>
<dbReference type="EMBL" id="CP079194">
    <property type="protein sequence ID" value="QXT38488.1"/>
    <property type="molecule type" value="Genomic_DNA"/>
</dbReference>
<feature type="signal peptide" evidence="13">
    <location>
        <begin position="1"/>
        <end position="20"/>
    </location>
</feature>
<dbReference type="PANTHER" id="PTHR30632">
    <property type="entry name" value="MOLYBDATE-BINDING PERIPLASMIC PROTEIN"/>
    <property type="match status" value="1"/>
</dbReference>
<reference evidence="14 15" key="1">
    <citation type="submission" date="2021-07" db="EMBL/GenBank/DDBJ databases">
        <title>A novel Jannaschia species isolated from marine dinoflagellate Ceratoperidinium margalefii.</title>
        <authorList>
            <person name="Jiang Y."/>
            <person name="Li Z."/>
        </authorList>
    </citation>
    <scope>NUCLEOTIDE SEQUENCE [LARGE SCALE GENOMIC DNA]</scope>
    <source>
        <strain evidence="14 15">J12C1-MA-4</strain>
    </source>
</reference>
<evidence type="ECO:0000256" key="10">
    <source>
        <dbReference type="ARBA" id="ARBA00062515"/>
    </source>
</evidence>
<dbReference type="InterPro" id="IPR050682">
    <property type="entry name" value="ModA/WtpA"/>
</dbReference>
<evidence type="ECO:0000256" key="9">
    <source>
        <dbReference type="ARBA" id="ARBA00056002"/>
    </source>
</evidence>
<comment type="similarity">
    <text evidence="2">Belongs to the bacterial solute-binding protein ModA family.</text>
</comment>
<evidence type="ECO:0000256" key="2">
    <source>
        <dbReference type="ARBA" id="ARBA00009175"/>
    </source>
</evidence>
<evidence type="ECO:0000256" key="6">
    <source>
        <dbReference type="ARBA" id="ARBA00022729"/>
    </source>
</evidence>
<dbReference type="FunFam" id="3.40.190.10:FF:000030">
    <property type="entry name" value="Molybdate ABC transporter substrate-binding protein"/>
    <property type="match status" value="1"/>
</dbReference>
<keyword evidence="6 13" id="KW-0732">Signal</keyword>
<protein>
    <recommendedName>
        <fullName evidence="11">Molybdate-binding protein ModA</fullName>
    </recommendedName>
    <alternativeName>
        <fullName evidence="12">Molybdate/tungstate-binding protein ModA</fullName>
    </alternativeName>
</protein>
<dbReference type="RefSeq" id="WP_219000684.1">
    <property type="nucleotide sequence ID" value="NZ_CP079194.1"/>
</dbReference>
<dbReference type="GO" id="GO:0046872">
    <property type="term" value="F:metal ion binding"/>
    <property type="evidence" value="ECO:0007669"/>
    <property type="project" value="UniProtKB-KW"/>
</dbReference>